<name>K1XXV8_9BACT</name>
<proteinExistence type="predicted"/>
<sequence>MDKFIFITTVNSKIPGKPVQTFCAPIHCKSSQEKAITDLIESKKIDLGTLIGVMLPDTEENMREEAQAFLDSFQEIIKECSIIIVAFLNAAQMRKIKGLSRKNDMLKDMSKSQDIISKN</sequence>
<protein>
    <submittedName>
        <fullName evidence="1">Uncharacterized protein</fullName>
    </submittedName>
</protein>
<comment type="caution">
    <text evidence="1">The sequence shown here is derived from an EMBL/GenBank/DDBJ whole genome shotgun (WGS) entry which is preliminary data.</text>
</comment>
<organism evidence="1">
    <name type="scientific">uncultured bacterium</name>
    <name type="common">gcode 4</name>
    <dbReference type="NCBI Taxonomy" id="1234023"/>
    <lineage>
        <taxon>Bacteria</taxon>
        <taxon>environmental samples</taxon>
    </lineage>
</organism>
<gene>
    <name evidence="1" type="ORF">ACD_80C00113G0006</name>
</gene>
<dbReference type="EMBL" id="AMFJ01036120">
    <property type="protein sequence ID" value="EKD25138.1"/>
    <property type="molecule type" value="Genomic_DNA"/>
</dbReference>
<evidence type="ECO:0000313" key="1">
    <source>
        <dbReference type="EMBL" id="EKD25138.1"/>
    </source>
</evidence>
<accession>K1XXV8</accession>
<reference evidence="1" key="1">
    <citation type="journal article" date="2012" name="Science">
        <title>Fermentation, hydrogen, and sulfur metabolism in multiple uncultivated bacterial phyla.</title>
        <authorList>
            <person name="Wrighton K.C."/>
            <person name="Thomas B.C."/>
            <person name="Sharon I."/>
            <person name="Miller C.S."/>
            <person name="Castelle C.J."/>
            <person name="VerBerkmoes N.C."/>
            <person name="Wilkins M.J."/>
            <person name="Hettich R.L."/>
            <person name="Lipton M.S."/>
            <person name="Williams K.H."/>
            <person name="Long P.E."/>
            <person name="Banfield J.F."/>
        </authorList>
    </citation>
    <scope>NUCLEOTIDE SEQUENCE [LARGE SCALE GENOMIC DNA]</scope>
</reference>
<dbReference type="AlphaFoldDB" id="K1XXV8"/>